<comment type="subcellular location">
    <subcellularLocation>
        <location evidence="2">Cytoplasm</location>
    </subcellularLocation>
    <subcellularLocation>
        <location evidence="1">Nucleus matrix</location>
    </subcellularLocation>
    <subcellularLocation>
        <location evidence="3">Nucleus</location>
        <location evidence="3">Nucleoplasm</location>
    </subcellularLocation>
</comment>
<dbReference type="SUPFAM" id="SSF64593">
    <property type="entry name" value="Intermediate filament protein, coiled coil region"/>
    <property type="match status" value="1"/>
</dbReference>
<feature type="domain" description="IF rod" evidence="13">
    <location>
        <begin position="1"/>
        <end position="209"/>
    </location>
</feature>
<dbReference type="SMART" id="SM01391">
    <property type="entry name" value="Filament"/>
    <property type="match status" value="1"/>
</dbReference>
<evidence type="ECO:0000313" key="14">
    <source>
        <dbReference type="EMBL" id="ELK05149.1"/>
    </source>
</evidence>
<comment type="function">
    <text evidence="9">Together with KRT19, helps to link the contractile apparatus to dystrophin at the costameres of striated muscle.</text>
</comment>
<keyword evidence="15" id="KW-1185">Reference proteome</keyword>
<organism evidence="14 15">
    <name type="scientific">Pteropus alecto</name>
    <name type="common">Black flying fox</name>
    <dbReference type="NCBI Taxonomy" id="9402"/>
    <lineage>
        <taxon>Eukaryota</taxon>
        <taxon>Metazoa</taxon>
        <taxon>Chordata</taxon>
        <taxon>Craniata</taxon>
        <taxon>Vertebrata</taxon>
        <taxon>Euteleostomi</taxon>
        <taxon>Mammalia</taxon>
        <taxon>Eutheria</taxon>
        <taxon>Laurasiatheria</taxon>
        <taxon>Chiroptera</taxon>
        <taxon>Yinpterochiroptera</taxon>
        <taxon>Pteropodoidea</taxon>
        <taxon>Pteropodidae</taxon>
        <taxon>Pteropodinae</taxon>
        <taxon>Pteropus</taxon>
    </lineage>
</organism>
<dbReference type="InterPro" id="IPR039008">
    <property type="entry name" value="IF_rod_dom"/>
</dbReference>
<protein>
    <recommendedName>
        <fullName evidence="10">Keratin, type II cytoskeletal 8</fullName>
    </recommendedName>
    <alternativeName>
        <fullName evidence="12">Cytokeratin-8</fullName>
    </alternativeName>
    <alternativeName>
        <fullName evidence="11">Keratin-8</fullName>
    </alternativeName>
</protein>
<dbReference type="GO" id="GO:0005654">
    <property type="term" value="C:nucleoplasm"/>
    <property type="evidence" value="ECO:0007669"/>
    <property type="project" value="UniProtKB-SubCell"/>
</dbReference>
<dbReference type="PROSITE" id="PS51842">
    <property type="entry name" value="IF_ROD_2"/>
    <property type="match status" value="1"/>
</dbReference>
<evidence type="ECO:0000256" key="8">
    <source>
        <dbReference type="ARBA" id="ARBA00023242"/>
    </source>
</evidence>
<evidence type="ECO:0000256" key="4">
    <source>
        <dbReference type="ARBA" id="ARBA00022490"/>
    </source>
</evidence>
<proteinExistence type="predicted"/>
<keyword evidence="4" id="KW-0963">Cytoplasm</keyword>
<dbReference type="InParanoid" id="L5K0D0"/>
<dbReference type="Gene3D" id="1.20.5.1160">
    <property type="entry name" value="Vasodilator-stimulated phosphoprotein"/>
    <property type="match status" value="1"/>
</dbReference>
<name>L5K0D0_PTEAL</name>
<dbReference type="EMBL" id="KB031044">
    <property type="protein sequence ID" value="ELK05149.1"/>
    <property type="molecule type" value="Genomic_DNA"/>
</dbReference>
<dbReference type="Proteomes" id="UP000010552">
    <property type="component" value="Unassembled WGS sequence"/>
</dbReference>
<dbReference type="Pfam" id="PF00038">
    <property type="entry name" value="Filament"/>
    <property type="match status" value="1"/>
</dbReference>
<dbReference type="GO" id="GO:0005882">
    <property type="term" value="C:intermediate filament"/>
    <property type="evidence" value="ECO:0007669"/>
    <property type="project" value="UniProtKB-KW"/>
</dbReference>
<dbReference type="AlphaFoldDB" id="L5K0D0"/>
<evidence type="ECO:0000256" key="11">
    <source>
        <dbReference type="ARBA" id="ARBA00042886"/>
    </source>
</evidence>
<keyword evidence="8" id="KW-0539">Nucleus</keyword>
<evidence type="ECO:0000256" key="6">
    <source>
        <dbReference type="ARBA" id="ARBA00022754"/>
    </source>
</evidence>
<evidence type="ECO:0000256" key="5">
    <source>
        <dbReference type="ARBA" id="ARBA00022744"/>
    </source>
</evidence>
<evidence type="ECO:0000313" key="15">
    <source>
        <dbReference type="Proteomes" id="UP000010552"/>
    </source>
</evidence>
<evidence type="ECO:0000256" key="1">
    <source>
        <dbReference type="ARBA" id="ARBA00004109"/>
    </source>
</evidence>
<dbReference type="STRING" id="9402.L5K0D0"/>
<evidence type="ECO:0000256" key="2">
    <source>
        <dbReference type="ARBA" id="ARBA00004496"/>
    </source>
</evidence>
<evidence type="ECO:0000256" key="7">
    <source>
        <dbReference type="ARBA" id="ARBA00023054"/>
    </source>
</evidence>
<dbReference type="Gene3D" id="1.20.5.170">
    <property type="match status" value="1"/>
</dbReference>
<dbReference type="PANTHER" id="PTHR45616">
    <property type="entry name" value="GATA-TYPE DOMAIN-CONTAINING PROTEIN"/>
    <property type="match status" value="1"/>
</dbReference>
<keyword evidence="6" id="KW-0403">Intermediate filament</keyword>
<evidence type="ECO:0000256" key="12">
    <source>
        <dbReference type="ARBA" id="ARBA00042964"/>
    </source>
</evidence>
<dbReference type="GO" id="GO:0016363">
    <property type="term" value="C:nuclear matrix"/>
    <property type="evidence" value="ECO:0007669"/>
    <property type="project" value="UniProtKB-SubCell"/>
</dbReference>
<keyword evidence="7" id="KW-0175">Coiled coil</keyword>
<keyword evidence="5" id="KW-0416">Keratin</keyword>
<accession>L5K0D0</accession>
<sequence length="209" mass="23370">MGSITAVQVDQSLLSLLKLEVDLNILVVGTQEKEQINTLNEFASFINKKDVDEAYINKVELEFRLEGLTNEIEFYMQLYEEIHELQAQIFDTSVVLSVDNNHSLDLDGIIAEVKALYDEIASHSHIKPETMYQIKYEELETSAGNTGTTFAEIQTLKGQRASLEAAITHAEQCGKLALKDAQVKKAELEVALRTTKQDMPSSCVNTRSS</sequence>
<evidence type="ECO:0000256" key="3">
    <source>
        <dbReference type="ARBA" id="ARBA00004642"/>
    </source>
</evidence>
<evidence type="ECO:0000259" key="13">
    <source>
        <dbReference type="PROSITE" id="PS51842"/>
    </source>
</evidence>
<reference evidence="15" key="1">
    <citation type="journal article" date="2013" name="Science">
        <title>Comparative analysis of bat genomes provides insight into the evolution of flight and immunity.</title>
        <authorList>
            <person name="Zhang G."/>
            <person name="Cowled C."/>
            <person name="Shi Z."/>
            <person name="Huang Z."/>
            <person name="Bishop-Lilly K.A."/>
            <person name="Fang X."/>
            <person name="Wynne J.W."/>
            <person name="Xiong Z."/>
            <person name="Baker M.L."/>
            <person name="Zhao W."/>
            <person name="Tachedjian M."/>
            <person name="Zhu Y."/>
            <person name="Zhou P."/>
            <person name="Jiang X."/>
            <person name="Ng J."/>
            <person name="Yang L."/>
            <person name="Wu L."/>
            <person name="Xiao J."/>
            <person name="Feng Y."/>
            <person name="Chen Y."/>
            <person name="Sun X."/>
            <person name="Zhang Y."/>
            <person name="Marsh G.A."/>
            <person name="Crameri G."/>
            <person name="Broder C.C."/>
            <person name="Frey K.G."/>
            <person name="Wang L.F."/>
            <person name="Wang J."/>
        </authorList>
    </citation>
    <scope>NUCLEOTIDE SEQUENCE [LARGE SCALE GENOMIC DNA]</scope>
</reference>
<gene>
    <name evidence="14" type="ORF">PAL_GLEAN10002222</name>
</gene>
<evidence type="ECO:0000256" key="10">
    <source>
        <dbReference type="ARBA" id="ARBA00039429"/>
    </source>
</evidence>
<dbReference type="GO" id="GO:0005737">
    <property type="term" value="C:cytoplasm"/>
    <property type="evidence" value="ECO:0007669"/>
    <property type="project" value="UniProtKB-SubCell"/>
</dbReference>
<dbReference type="PANTHER" id="PTHR45616:SF26">
    <property type="entry name" value="KERATIN, TYPE II CYTOSKELETAL 8"/>
    <property type="match status" value="1"/>
</dbReference>
<evidence type="ECO:0000256" key="9">
    <source>
        <dbReference type="ARBA" id="ARBA00037766"/>
    </source>
</evidence>